<evidence type="ECO:0000256" key="3">
    <source>
        <dbReference type="ARBA" id="ARBA00022729"/>
    </source>
</evidence>
<dbReference type="InterPro" id="IPR015500">
    <property type="entry name" value="Peptidase_S8_subtilisin-rel"/>
</dbReference>
<evidence type="ECO:0000259" key="11">
    <source>
        <dbReference type="Pfam" id="PF05922"/>
    </source>
</evidence>
<proteinExistence type="inferred from homology"/>
<feature type="chain" id="PRO_5007828988" evidence="8">
    <location>
        <begin position="21"/>
        <end position="791"/>
    </location>
</feature>
<dbReference type="PROSITE" id="PS00137">
    <property type="entry name" value="SUBTILASE_HIS"/>
    <property type="match status" value="1"/>
</dbReference>
<organism evidence="13 14">
    <name type="scientific">Colletotrichum incanum</name>
    <name type="common">Soybean anthracnose fungus</name>
    <dbReference type="NCBI Taxonomy" id="1573173"/>
    <lineage>
        <taxon>Eukaryota</taxon>
        <taxon>Fungi</taxon>
        <taxon>Dikarya</taxon>
        <taxon>Ascomycota</taxon>
        <taxon>Pezizomycotina</taxon>
        <taxon>Sordariomycetes</taxon>
        <taxon>Hypocreomycetidae</taxon>
        <taxon>Glomerellales</taxon>
        <taxon>Glomerellaceae</taxon>
        <taxon>Colletotrichum</taxon>
        <taxon>Colletotrichum spaethianum species complex</taxon>
    </lineage>
</organism>
<dbReference type="GO" id="GO:0004252">
    <property type="term" value="F:serine-type endopeptidase activity"/>
    <property type="evidence" value="ECO:0007669"/>
    <property type="project" value="UniProtKB-UniRule"/>
</dbReference>
<keyword evidence="3 8" id="KW-0732">Signal</keyword>
<accession>A0A161WC10</accession>
<dbReference type="Gene3D" id="3.30.70.80">
    <property type="entry name" value="Peptidase S8 propeptide/proteinase inhibitor I9"/>
    <property type="match status" value="1"/>
</dbReference>
<dbReference type="FunFam" id="3.40.50.200:FF:000006">
    <property type="entry name" value="Subtilisin-like protease SBT1.5"/>
    <property type="match status" value="1"/>
</dbReference>
<dbReference type="Gene3D" id="3.50.30.30">
    <property type="match status" value="1"/>
</dbReference>
<evidence type="ECO:0000259" key="10">
    <source>
        <dbReference type="Pfam" id="PF02225"/>
    </source>
</evidence>
<dbReference type="InterPro" id="IPR034197">
    <property type="entry name" value="Peptidases_S8_3"/>
</dbReference>
<evidence type="ECO:0000256" key="7">
    <source>
        <dbReference type="PROSITE-ProRule" id="PRU01240"/>
    </source>
</evidence>
<gene>
    <name evidence="13" type="ORF">CI238_12523</name>
</gene>
<name>A0A161WC10_COLIC</name>
<dbReference type="InterPro" id="IPR022398">
    <property type="entry name" value="Peptidase_S8_His-AS"/>
</dbReference>
<dbReference type="CDD" id="cd04852">
    <property type="entry name" value="Peptidases_S8_3"/>
    <property type="match status" value="1"/>
</dbReference>
<feature type="domain" description="Subtilisin-like protease fibronectin type-III" evidence="12">
    <location>
        <begin position="684"/>
        <end position="786"/>
    </location>
</feature>
<dbReference type="Gene3D" id="2.60.40.2310">
    <property type="match status" value="1"/>
</dbReference>
<dbReference type="SUPFAM" id="SSF52743">
    <property type="entry name" value="Subtilisin-like"/>
    <property type="match status" value="1"/>
</dbReference>
<evidence type="ECO:0000256" key="1">
    <source>
        <dbReference type="ARBA" id="ARBA00011073"/>
    </source>
</evidence>
<feature type="signal peptide" evidence="8">
    <location>
        <begin position="1"/>
        <end position="20"/>
    </location>
</feature>
<dbReference type="Pfam" id="PF05922">
    <property type="entry name" value="Inhibitor_I9"/>
    <property type="match status" value="1"/>
</dbReference>
<dbReference type="PANTHER" id="PTHR10795">
    <property type="entry name" value="PROPROTEIN CONVERTASE SUBTILISIN/KEXIN"/>
    <property type="match status" value="1"/>
</dbReference>
<evidence type="ECO:0000313" key="14">
    <source>
        <dbReference type="Proteomes" id="UP000076584"/>
    </source>
</evidence>
<evidence type="ECO:0000256" key="2">
    <source>
        <dbReference type="ARBA" id="ARBA00022670"/>
    </source>
</evidence>
<dbReference type="FunFam" id="3.50.30.30:FF:000005">
    <property type="entry name" value="subtilisin-like protease SBT1.5"/>
    <property type="match status" value="1"/>
</dbReference>
<dbReference type="Pfam" id="PF02225">
    <property type="entry name" value="PA"/>
    <property type="match status" value="1"/>
</dbReference>
<evidence type="ECO:0000256" key="5">
    <source>
        <dbReference type="ARBA" id="ARBA00022825"/>
    </source>
</evidence>
<dbReference type="InterPro" id="IPR000209">
    <property type="entry name" value="Peptidase_S8/S53_dom"/>
</dbReference>
<dbReference type="EMBL" id="LFIW01001583">
    <property type="protein sequence ID" value="KZL81768.1"/>
    <property type="molecule type" value="Genomic_DNA"/>
</dbReference>
<evidence type="ECO:0000259" key="12">
    <source>
        <dbReference type="Pfam" id="PF17766"/>
    </source>
</evidence>
<dbReference type="Gene3D" id="3.40.50.200">
    <property type="entry name" value="Peptidase S8/S53 domain"/>
    <property type="match status" value="1"/>
</dbReference>
<evidence type="ECO:0000256" key="4">
    <source>
        <dbReference type="ARBA" id="ARBA00022801"/>
    </source>
</evidence>
<dbReference type="InterPro" id="IPR037045">
    <property type="entry name" value="S8pro/Inhibitor_I9_sf"/>
</dbReference>
<dbReference type="PROSITE" id="PS51892">
    <property type="entry name" value="SUBTILASE"/>
    <property type="match status" value="1"/>
</dbReference>
<feature type="active site" description="Charge relay system" evidence="6 7">
    <location>
        <position position="228"/>
    </location>
</feature>
<feature type="domain" description="Inhibitor I9" evidence="11">
    <location>
        <begin position="26"/>
        <end position="100"/>
    </location>
</feature>
<evidence type="ECO:0000313" key="13">
    <source>
        <dbReference type="EMBL" id="KZL81768.1"/>
    </source>
</evidence>
<dbReference type="AlphaFoldDB" id="A0A161WC10"/>
<dbReference type="Proteomes" id="UP000076584">
    <property type="component" value="Unassembled WGS sequence"/>
</dbReference>
<dbReference type="InterPro" id="IPR010259">
    <property type="entry name" value="S8pro/Inhibitor_I9"/>
</dbReference>
<keyword evidence="5 7" id="KW-0720">Serine protease</keyword>
<dbReference type="Pfam" id="PF17766">
    <property type="entry name" value="fn3_6"/>
    <property type="match status" value="1"/>
</dbReference>
<evidence type="ECO:0000259" key="9">
    <source>
        <dbReference type="Pfam" id="PF00082"/>
    </source>
</evidence>
<dbReference type="InterPro" id="IPR003137">
    <property type="entry name" value="PA_domain"/>
</dbReference>
<dbReference type="InterPro" id="IPR036852">
    <property type="entry name" value="Peptidase_S8/S53_dom_sf"/>
</dbReference>
<dbReference type="PRINTS" id="PR00723">
    <property type="entry name" value="SUBTILISIN"/>
</dbReference>
<protein>
    <submittedName>
        <fullName evidence="13">Subtilisin-like protease</fullName>
    </submittedName>
</protein>
<dbReference type="InterPro" id="IPR041469">
    <property type="entry name" value="Subtilisin-like_FN3"/>
</dbReference>
<feature type="active site" description="Charge relay system" evidence="6 7">
    <location>
        <position position="567"/>
    </location>
</feature>
<reference evidence="13 14" key="1">
    <citation type="submission" date="2015-06" db="EMBL/GenBank/DDBJ databases">
        <title>Survival trade-offs in plant roots during colonization by closely related pathogenic and mutualistic fungi.</title>
        <authorList>
            <person name="Hacquard S."/>
            <person name="Kracher B."/>
            <person name="Hiruma K."/>
            <person name="Weinman A."/>
            <person name="Muench P."/>
            <person name="Garrido Oter R."/>
            <person name="Ver Loren van Themaat E."/>
            <person name="Dallerey J.-F."/>
            <person name="Damm U."/>
            <person name="Henrissat B."/>
            <person name="Lespinet O."/>
            <person name="Thon M."/>
            <person name="Kemen E."/>
            <person name="McHardy A.C."/>
            <person name="Schulze-Lefert P."/>
            <person name="O'Connell R.J."/>
        </authorList>
    </citation>
    <scope>NUCLEOTIDE SEQUENCE [LARGE SCALE GENOMIC DNA]</scope>
    <source>
        <strain evidence="13 14">MAFF 238704</strain>
    </source>
</reference>
<dbReference type="CDD" id="cd02120">
    <property type="entry name" value="PA_subtilisin_like"/>
    <property type="match status" value="1"/>
</dbReference>
<feature type="domain" description="PA" evidence="10">
    <location>
        <begin position="415"/>
        <end position="481"/>
    </location>
</feature>
<keyword evidence="2 7" id="KW-0645">Protease</keyword>
<dbReference type="Pfam" id="PF00082">
    <property type="entry name" value="Peptidase_S8"/>
    <property type="match status" value="1"/>
</dbReference>
<dbReference type="GO" id="GO:0006508">
    <property type="term" value="P:proteolysis"/>
    <property type="evidence" value="ECO:0007669"/>
    <property type="project" value="UniProtKB-KW"/>
</dbReference>
<dbReference type="STRING" id="1573173.A0A161WC10"/>
<dbReference type="InterPro" id="IPR045051">
    <property type="entry name" value="SBT"/>
</dbReference>
<keyword evidence="4 7" id="KW-0378">Hydrolase</keyword>
<evidence type="ECO:0000256" key="8">
    <source>
        <dbReference type="SAM" id="SignalP"/>
    </source>
</evidence>
<feature type="domain" description="Peptidase S8/S53" evidence="9">
    <location>
        <begin position="144"/>
        <end position="628"/>
    </location>
</feature>
<evidence type="ECO:0000256" key="6">
    <source>
        <dbReference type="PIRSR" id="PIRSR615500-1"/>
    </source>
</evidence>
<comment type="caution">
    <text evidence="13">The sequence shown here is derived from an EMBL/GenBank/DDBJ whole genome shotgun (WGS) entry which is preliminary data.</text>
</comment>
<comment type="similarity">
    <text evidence="1 7">Belongs to the peptidase S8 family.</text>
</comment>
<dbReference type="SUPFAM" id="SSF54897">
    <property type="entry name" value="Protease propeptides/inhibitors"/>
    <property type="match status" value="1"/>
</dbReference>
<feature type="active site" description="Charge relay system" evidence="6 7">
    <location>
        <position position="150"/>
    </location>
</feature>
<sequence length="791" mass="83320">MGWPSLLFLVGTLLSGASQAAEIRKTYIVHMQNTEASGVLRRSLIAASLDAVAVDPANVLYTYQNTLNGYAAMITEHQAKALRNQPGILSVRPDQVYQLHTTRTPAFLGLENSAMLGRHTYGIGPDTYLEDRDVLNGTSAESDLVLGVFDGGIWPESASFSDDGMPPVPAHWKGVCEAGEKFTANNCNRKIIGARAFSRGYVVGTTEENGGTFNWIGITQSPRDDDGHGTHCASTAAGAAVPNASLFGQAAGTVRGMASGARIAMYKVCWGDSGCWDSDVLAAMDQAIEDGVDVMSLSFGPAQPQFTPDEGLVVGAYAAMRKGIFVTTSAGNAGPTTGTSVGLAPWVMTVAASTLDRDFPAHLTLGNGKRYTGYTLYSNGSVADEKPLTAGEVLPLIHGADGSKGNSTGGAVCLDGNLDPAKVAGKVVLCVRGQNRKAEKGRVVKAAGGRGMVLVNPPVNGDNLIPDAYFLPAMHLSKEDGPEVEAYAKSGNGTAVLEFPGTRVGVPAPMMAAFSSRGPNIIVPQLHKPDITGPGVSILAAWIGSHGPSELTADVRKVDFNIISGTSMSTPHLAGIALFLKARHPEWSPAVIRSAIMTTAYTTMKGTQSPLLDYANSQPASPFHYGSGHVDPIAALSPGLVYDIAPEDYVGFLCAVNSTSTFITGITRSNATCNVTETYSPYSLNYPSFSVLYNDTGRGDGVYTVKIKRTVTNMGGAGIYKVDVSLNDPSLVKVSVQPETLSFSMENEKKSYEITVTMRPSPSANATSWGRLVWSDGNHIVGSPLSFVWGI</sequence>
<keyword evidence="14" id="KW-1185">Reference proteome</keyword>